<proteinExistence type="inferred from homology"/>
<dbReference type="GO" id="GO:0022857">
    <property type="term" value="F:transmembrane transporter activity"/>
    <property type="evidence" value="ECO:0007669"/>
    <property type="project" value="InterPro"/>
</dbReference>
<comment type="caution">
    <text evidence="8">The sequence shown here is derived from an EMBL/GenBank/DDBJ whole genome shotgun (WGS) entry which is preliminary data.</text>
</comment>
<dbReference type="Pfam" id="PF00854">
    <property type="entry name" value="PTR2"/>
    <property type="match status" value="1"/>
</dbReference>
<evidence type="ECO:0000256" key="5">
    <source>
        <dbReference type="ARBA" id="ARBA00023136"/>
    </source>
</evidence>
<evidence type="ECO:0000256" key="2">
    <source>
        <dbReference type="ARBA" id="ARBA00005982"/>
    </source>
</evidence>
<feature type="compositionally biased region" description="Basic and acidic residues" evidence="6">
    <location>
        <begin position="54"/>
        <end position="68"/>
    </location>
</feature>
<evidence type="ECO:0000256" key="4">
    <source>
        <dbReference type="ARBA" id="ARBA00022989"/>
    </source>
</evidence>
<dbReference type="SUPFAM" id="SSF103473">
    <property type="entry name" value="MFS general substrate transporter"/>
    <property type="match status" value="1"/>
</dbReference>
<keyword evidence="4 7" id="KW-1133">Transmembrane helix</keyword>
<evidence type="ECO:0000256" key="1">
    <source>
        <dbReference type="ARBA" id="ARBA00004141"/>
    </source>
</evidence>
<feature type="compositionally biased region" description="Polar residues" evidence="6">
    <location>
        <begin position="25"/>
        <end position="36"/>
    </location>
</feature>
<feature type="transmembrane region" description="Helical" evidence="7">
    <location>
        <begin position="201"/>
        <end position="218"/>
    </location>
</feature>
<dbReference type="PANTHER" id="PTHR11654">
    <property type="entry name" value="OLIGOPEPTIDE TRANSPORTER-RELATED"/>
    <property type="match status" value="1"/>
</dbReference>
<dbReference type="AlphaFoldDB" id="A0A9W9CTD5"/>
<feature type="transmembrane region" description="Helical" evidence="7">
    <location>
        <begin position="259"/>
        <end position="278"/>
    </location>
</feature>
<keyword evidence="3 7" id="KW-0812">Transmembrane</keyword>
<gene>
    <name evidence="8" type="primary">PTR2_3</name>
    <name evidence="8" type="ORF">N0V93_009006</name>
</gene>
<organism evidence="8 9">
    <name type="scientific">Gnomoniopsis smithogilvyi</name>
    <dbReference type="NCBI Taxonomy" id="1191159"/>
    <lineage>
        <taxon>Eukaryota</taxon>
        <taxon>Fungi</taxon>
        <taxon>Dikarya</taxon>
        <taxon>Ascomycota</taxon>
        <taxon>Pezizomycotina</taxon>
        <taxon>Sordariomycetes</taxon>
        <taxon>Sordariomycetidae</taxon>
        <taxon>Diaporthales</taxon>
        <taxon>Gnomoniaceae</taxon>
        <taxon>Gnomoniopsis</taxon>
    </lineage>
</organism>
<feature type="transmembrane region" description="Helical" evidence="7">
    <location>
        <begin position="414"/>
        <end position="435"/>
    </location>
</feature>
<evidence type="ECO:0000256" key="7">
    <source>
        <dbReference type="SAM" id="Phobius"/>
    </source>
</evidence>
<dbReference type="InterPro" id="IPR000109">
    <property type="entry name" value="POT_fam"/>
</dbReference>
<feature type="transmembrane region" description="Helical" evidence="7">
    <location>
        <begin position="526"/>
        <end position="548"/>
    </location>
</feature>
<name>A0A9W9CTD5_9PEZI</name>
<feature type="transmembrane region" description="Helical" evidence="7">
    <location>
        <begin position="554"/>
        <end position="573"/>
    </location>
</feature>
<dbReference type="GO" id="GO:0016020">
    <property type="term" value="C:membrane"/>
    <property type="evidence" value="ECO:0007669"/>
    <property type="project" value="UniProtKB-SubCell"/>
</dbReference>
<dbReference type="EMBL" id="JAPEVB010000006">
    <property type="protein sequence ID" value="KAJ4386114.1"/>
    <property type="molecule type" value="Genomic_DNA"/>
</dbReference>
<dbReference type="Proteomes" id="UP001140453">
    <property type="component" value="Unassembled WGS sequence"/>
</dbReference>
<feature type="region of interest" description="Disordered" evidence="6">
    <location>
        <begin position="21"/>
        <end position="68"/>
    </location>
</feature>
<feature type="transmembrane region" description="Helical" evidence="7">
    <location>
        <begin position="489"/>
        <end position="514"/>
    </location>
</feature>
<feature type="transmembrane region" description="Helical" evidence="7">
    <location>
        <begin position="447"/>
        <end position="469"/>
    </location>
</feature>
<feature type="transmembrane region" description="Helical" evidence="7">
    <location>
        <begin position="171"/>
        <end position="195"/>
    </location>
</feature>
<sequence length="610" mass="67019">MASLGENAVGLTTQKVAEPAAVSTVDASTSEKVTLQNKEREYDGDSQTVPASDAIDHEAYPEPTEEERSTLRKVYDTIPITAWTLCFVEVGERASYYGAKAAFNNFMQFPLPDGGPGTGAINPNNPNDHAGALNLGLQTASAIGTLFTFLAYIVPIFGAWIADTKIGRYKAIYLGVIICAVAHIIMVGGAAPALLQAGKGAAPFLISLFMLAIGAGIFKPNIAPTIIDQYKHQREYTKLLPSGEKVLVDPETTVNHIMLIFYAFVNVGAFFAIATVYIEKYHSFWLAYLIPGIIFFLSPILLVVMYKRTIKKPPQGTDLTRFVKITMTALRASKFNPFSKNLWNNVNPSHGDRALSSSWSEKDVADTQRTWEAVAIFLYIPIWNLNDGGVGAVQSNQGASMTSDGAPNDLLSHFNPLVIIVFAPFMAHFVYPFLARKKIKFGRINRMTFGFLLAAVSGVIGAIVQYRVYETSPCGYNASSCDEVSPISIWWQLPNVILGAMSEVFVNVTAYELAYARAPEHMRATVMSLFLFMTALSSALAEILIPAIADPTLVWAWAAPAIALFVQTAIFWWRHRGVNDDVFMTKEEDFMPLEASKTESVEIQDEKPKL</sequence>
<evidence type="ECO:0000256" key="6">
    <source>
        <dbReference type="SAM" id="MobiDB-lite"/>
    </source>
</evidence>
<comment type="similarity">
    <text evidence="2">Belongs to the major facilitator superfamily. Proton-dependent oligopeptide transporter (POT/PTR) (TC 2.A.17) family.</text>
</comment>
<dbReference type="InterPro" id="IPR036259">
    <property type="entry name" value="MFS_trans_sf"/>
</dbReference>
<keyword evidence="5 7" id="KW-0472">Membrane</keyword>
<evidence type="ECO:0000256" key="3">
    <source>
        <dbReference type="ARBA" id="ARBA00022692"/>
    </source>
</evidence>
<comment type="subcellular location">
    <subcellularLocation>
        <location evidence="1">Membrane</location>
        <topology evidence="1">Multi-pass membrane protein</topology>
    </subcellularLocation>
</comment>
<evidence type="ECO:0000313" key="9">
    <source>
        <dbReference type="Proteomes" id="UP001140453"/>
    </source>
</evidence>
<accession>A0A9W9CTD5</accession>
<evidence type="ECO:0000313" key="8">
    <source>
        <dbReference type="EMBL" id="KAJ4386114.1"/>
    </source>
</evidence>
<keyword evidence="9" id="KW-1185">Reference proteome</keyword>
<dbReference type="Gene3D" id="1.20.1250.20">
    <property type="entry name" value="MFS general substrate transporter like domains"/>
    <property type="match status" value="1"/>
</dbReference>
<feature type="transmembrane region" description="Helical" evidence="7">
    <location>
        <begin position="142"/>
        <end position="162"/>
    </location>
</feature>
<feature type="transmembrane region" description="Helical" evidence="7">
    <location>
        <begin position="376"/>
        <end position="394"/>
    </location>
</feature>
<reference evidence="8" key="1">
    <citation type="submission" date="2022-10" db="EMBL/GenBank/DDBJ databases">
        <title>Tapping the CABI collections for fungal endophytes: first genome assemblies for Collariella, Neodidymelliopsis, Ascochyta clinopodiicola, Didymella pomorum, Didymosphaeria variabile, Neocosmospora piperis and Neocucurbitaria cava.</title>
        <authorList>
            <person name="Hill R."/>
        </authorList>
    </citation>
    <scope>NUCLEOTIDE SEQUENCE</scope>
    <source>
        <strain evidence="8">IMI 355082</strain>
    </source>
</reference>
<feature type="transmembrane region" description="Helical" evidence="7">
    <location>
        <begin position="284"/>
        <end position="306"/>
    </location>
</feature>
<protein>
    <submittedName>
        <fullName evidence="8">Peptide transporter ptr2</fullName>
    </submittedName>
</protein>
<dbReference type="OrthoDB" id="8904098at2759"/>